<dbReference type="CDD" id="cd00685">
    <property type="entry name" value="Trans_IPPS_HT"/>
    <property type="match status" value="1"/>
</dbReference>
<comment type="cofactor">
    <cofactor evidence="1">
        <name>Mg(2+)</name>
        <dbReference type="ChEBI" id="CHEBI:18420"/>
    </cofactor>
</comment>
<evidence type="ECO:0000256" key="2">
    <source>
        <dbReference type="ARBA" id="ARBA00006706"/>
    </source>
</evidence>
<comment type="similarity">
    <text evidence="2 7">Belongs to the FPP/GGPP synthase family.</text>
</comment>
<gene>
    <name evidence="8" type="ORF">NW74_05835</name>
</gene>
<keyword evidence="9" id="KW-1185">Reference proteome</keyword>
<dbReference type="PANTHER" id="PTHR43281:SF1">
    <property type="entry name" value="FARNESYL DIPHOSPHATE SYNTHASE"/>
    <property type="match status" value="1"/>
</dbReference>
<dbReference type="AlphaFoldDB" id="A0A0B4S2M4"/>
<accession>A0A0B4S2M4</accession>
<keyword evidence="5" id="KW-0460">Magnesium</keyword>
<name>A0A0B4S2M4_9FIRM</name>
<dbReference type="GO" id="GO:0046872">
    <property type="term" value="F:metal ion binding"/>
    <property type="evidence" value="ECO:0007669"/>
    <property type="project" value="UniProtKB-KW"/>
</dbReference>
<dbReference type="KEGG" id="pmic:NW74_05835"/>
<dbReference type="Pfam" id="PF00348">
    <property type="entry name" value="polyprenyl_synt"/>
    <property type="match status" value="1"/>
</dbReference>
<evidence type="ECO:0000256" key="1">
    <source>
        <dbReference type="ARBA" id="ARBA00001946"/>
    </source>
</evidence>
<dbReference type="EMBL" id="CP009761">
    <property type="protein sequence ID" value="AIZ36886.1"/>
    <property type="molecule type" value="Genomic_DNA"/>
</dbReference>
<dbReference type="SUPFAM" id="SSF48576">
    <property type="entry name" value="Terpenoid synthases"/>
    <property type="match status" value="1"/>
</dbReference>
<dbReference type="InterPro" id="IPR008949">
    <property type="entry name" value="Isoprenoid_synthase_dom_sf"/>
</dbReference>
<evidence type="ECO:0000256" key="5">
    <source>
        <dbReference type="ARBA" id="ARBA00022842"/>
    </source>
</evidence>
<dbReference type="InterPro" id="IPR033749">
    <property type="entry name" value="Polyprenyl_synt_CS"/>
</dbReference>
<keyword evidence="6" id="KW-0414">Isoprene biosynthesis</keyword>
<dbReference type="Proteomes" id="UP000031386">
    <property type="component" value="Chromosome"/>
</dbReference>
<evidence type="ECO:0000256" key="3">
    <source>
        <dbReference type="ARBA" id="ARBA00022679"/>
    </source>
</evidence>
<protein>
    <submittedName>
        <fullName evidence="8">Geranyl transferase</fullName>
    </submittedName>
</protein>
<dbReference type="SFLD" id="SFLDS00005">
    <property type="entry name" value="Isoprenoid_Synthase_Type_I"/>
    <property type="match status" value="1"/>
</dbReference>
<dbReference type="Gene3D" id="1.10.600.10">
    <property type="entry name" value="Farnesyl Diphosphate Synthase"/>
    <property type="match status" value="1"/>
</dbReference>
<evidence type="ECO:0000313" key="8">
    <source>
        <dbReference type="EMBL" id="AIZ36886.1"/>
    </source>
</evidence>
<dbReference type="PROSITE" id="PS00444">
    <property type="entry name" value="POLYPRENYL_SYNTHASE_2"/>
    <property type="match status" value="1"/>
</dbReference>
<dbReference type="GO" id="GO:0008299">
    <property type="term" value="P:isoprenoid biosynthetic process"/>
    <property type="evidence" value="ECO:0007669"/>
    <property type="project" value="UniProtKB-KW"/>
</dbReference>
<keyword evidence="3 7" id="KW-0808">Transferase</keyword>
<dbReference type="STRING" id="33033.NW74_05835"/>
<dbReference type="RefSeq" id="WP_041954377.1">
    <property type="nucleotide sequence ID" value="NZ_CALHGL010000020.1"/>
</dbReference>
<proteinExistence type="inferred from homology"/>
<evidence type="ECO:0000313" key="9">
    <source>
        <dbReference type="Proteomes" id="UP000031386"/>
    </source>
</evidence>
<sequence>MEDFIKLIHNDKSIIETRLNKVYAYNNEFEKMCAYSFSVGGKRIRAILLLEAFKICRDISDIAIDFSVALELIHNYSLVHDDLPEMDDDKFRRGVLSVYGKYGQSNAVLVGDELLNNANLIMFKAIKQLENIDEIKNAISASEIILNSSGINGMIYGQFLDLENNVENLSDIEKINSLKTGELFKAAILAGAKLGGASDNDLAHLEIYAKNLGLVFQLQDDLFDYDEDVELNKKTFATVLGKSEVEKKIEEQNKISLQEINKISGRKEFFVNFIDYMAKRTY</sequence>
<evidence type="ECO:0000256" key="4">
    <source>
        <dbReference type="ARBA" id="ARBA00022723"/>
    </source>
</evidence>
<dbReference type="PANTHER" id="PTHR43281">
    <property type="entry name" value="FARNESYL DIPHOSPHATE SYNTHASE"/>
    <property type="match status" value="1"/>
</dbReference>
<dbReference type="GO" id="GO:0004659">
    <property type="term" value="F:prenyltransferase activity"/>
    <property type="evidence" value="ECO:0007669"/>
    <property type="project" value="InterPro"/>
</dbReference>
<evidence type="ECO:0000256" key="7">
    <source>
        <dbReference type="RuleBase" id="RU004466"/>
    </source>
</evidence>
<organism evidence="8 9">
    <name type="scientific">Parvimonas micra</name>
    <dbReference type="NCBI Taxonomy" id="33033"/>
    <lineage>
        <taxon>Bacteria</taxon>
        <taxon>Bacillati</taxon>
        <taxon>Bacillota</taxon>
        <taxon>Tissierellia</taxon>
        <taxon>Tissierellales</taxon>
        <taxon>Peptoniphilaceae</taxon>
        <taxon>Parvimonas</taxon>
    </lineage>
</organism>
<dbReference type="PROSITE" id="PS00723">
    <property type="entry name" value="POLYPRENYL_SYNTHASE_1"/>
    <property type="match status" value="1"/>
</dbReference>
<dbReference type="OrthoDB" id="9805316at2"/>
<evidence type="ECO:0000256" key="6">
    <source>
        <dbReference type="ARBA" id="ARBA00023229"/>
    </source>
</evidence>
<dbReference type="InterPro" id="IPR000092">
    <property type="entry name" value="Polyprenyl_synt"/>
</dbReference>
<keyword evidence="4" id="KW-0479">Metal-binding</keyword>
<reference evidence="8 9" key="1">
    <citation type="submission" date="2014-10" db="EMBL/GenBank/DDBJ databases">
        <title>Complete genome sequence of Parvimonas micra KCOM 1535 (= ChDC B708).</title>
        <authorList>
            <person name="Kook J.-K."/>
            <person name="Park S.-N."/>
            <person name="Lim Y.K."/>
            <person name="Roh H."/>
        </authorList>
    </citation>
    <scope>NUCLEOTIDE SEQUENCE [LARGE SCALE GENOMIC DNA]</scope>
    <source>
        <strain evidence="9">KCOM 1535 / ChDC B708</strain>
    </source>
</reference>